<dbReference type="SUPFAM" id="SSF49764">
    <property type="entry name" value="HSP20-like chaperones"/>
    <property type="match status" value="1"/>
</dbReference>
<keyword evidence="2" id="KW-0346">Stress response</keyword>
<dbReference type="AlphaFoldDB" id="A0AA88UBE1"/>
<dbReference type="InterPro" id="IPR008978">
    <property type="entry name" value="HSP20-like_chaperone"/>
</dbReference>
<evidence type="ECO:0000256" key="4">
    <source>
        <dbReference type="RuleBase" id="RU003616"/>
    </source>
</evidence>
<dbReference type="InterPro" id="IPR002068">
    <property type="entry name" value="A-crystallin/Hsp20_dom"/>
</dbReference>
<name>A0AA88UBE1_9ASTE</name>
<dbReference type="PANTHER" id="PTHR46991">
    <property type="entry name" value="23.5 KDA HEAT SHOCK PROTEIN, MITOCHONDRIAL"/>
    <property type="match status" value="1"/>
</dbReference>
<comment type="similarity">
    <text evidence="3 4">Belongs to the small heat shock protein (HSP20) family.</text>
</comment>
<proteinExistence type="inferred from homology"/>
<dbReference type="PROSITE" id="PS01031">
    <property type="entry name" value="SHSP"/>
    <property type="match status" value="1"/>
</dbReference>
<evidence type="ECO:0000259" key="5">
    <source>
        <dbReference type="PROSITE" id="PS01031"/>
    </source>
</evidence>
<sequence>MASAVALKRLVASNLLSRSLQPIRPAAGAAFQSSTSRFFNTNAIRDYDEGDDRDLDVDRRSDRAVRGRRDFPPIPSLILDLFDPFSPTRSLSQILNMMDQYAESPLFSASRGIGAGFRRGWDAKETEDGLYLRLDMPGLSKEDVKVSVEQNTLIIRGEGEKESEEEESGRRYSSRIELPEKLYKTNDVKAEMKNGVLKVVVPKVKEEERNDVHHITVE</sequence>
<evidence type="ECO:0000256" key="3">
    <source>
        <dbReference type="PROSITE-ProRule" id="PRU00285"/>
    </source>
</evidence>
<evidence type="ECO:0000313" key="7">
    <source>
        <dbReference type="Proteomes" id="UP001187471"/>
    </source>
</evidence>
<organism evidence="6 7">
    <name type="scientific">Escallonia rubra</name>
    <dbReference type="NCBI Taxonomy" id="112253"/>
    <lineage>
        <taxon>Eukaryota</taxon>
        <taxon>Viridiplantae</taxon>
        <taxon>Streptophyta</taxon>
        <taxon>Embryophyta</taxon>
        <taxon>Tracheophyta</taxon>
        <taxon>Spermatophyta</taxon>
        <taxon>Magnoliopsida</taxon>
        <taxon>eudicotyledons</taxon>
        <taxon>Gunneridae</taxon>
        <taxon>Pentapetalae</taxon>
        <taxon>asterids</taxon>
        <taxon>campanulids</taxon>
        <taxon>Escalloniales</taxon>
        <taxon>Escalloniaceae</taxon>
        <taxon>Escallonia</taxon>
    </lineage>
</organism>
<protein>
    <recommendedName>
        <fullName evidence="5">SHSP domain-containing protein</fullName>
    </recommendedName>
</protein>
<evidence type="ECO:0000313" key="6">
    <source>
        <dbReference type="EMBL" id="KAK2975826.1"/>
    </source>
</evidence>
<dbReference type="InterPro" id="IPR044656">
    <property type="entry name" value="HSP14.7/HSP23.5/HSP23.6-like"/>
</dbReference>
<dbReference type="EMBL" id="JAVXUO010002150">
    <property type="protein sequence ID" value="KAK2975826.1"/>
    <property type="molecule type" value="Genomic_DNA"/>
</dbReference>
<evidence type="ECO:0000256" key="1">
    <source>
        <dbReference type="ARBA" id="ARBA00022946"/>
    </source>
</evidence>
<feature type="domain" description="SHSP" evidence="5">
    <location>
        <begin position="108"/>
        <end position="218"/>
    </location>
</feature>
<evidence type="ECO:0000256" key="2">
    <source>
        <dbReference type="ARBA" id="ARBA00023016"/>
    </source>
</evidence>
<dbReference type="Proteomes" id="UP001187471">
    <property type="component" value="Unassembled WGS sequence"/>
</dbReference>
<keyword evidence="7" id="KW-1185">Reference proteome</keyword>
<comment type="caution">
    <text evidence="6">The sequence shown here is derived from an EMBL/GenBank/DDBJ whole genome shotgun (WGS) entry which is preliminary data.</text>
</comment>
<accession>A0AA88UBE1</accession>
<keyword evidence="1" id="KW-0809">Transit peptide</keyword>
<reference evidence="6" key="1">
    <citation type="submission" date="2022-12" db="EMBL/GenBank/DDBJ databases">
        <title>Draft genome assemblies for two species of Escallonia (Escalloniales).</title>
        <authorList>
            <person name="Chanderbali A."/>
            <person name="Dervinis C."/>
            <person name="Anghel I."/>
            <person name="Soltis D."/>
            <person name="Soltis P."/>
            <person name="Zapata F."/>
        </authorList>
    </citation>
    <scope>NUCLEOTIDE SEQUENCE</scope>
    <source>
        <strain evidence="6">UCBG92.1500</strain>
        <tissue evidence="6">Leaf</tissue>
    </source>
</reference>
<dbReference type="PANTHER" id="PTHR46991:SF11">
    <property type="entry name" value="SMALL HEAT SHOCK PROTEIN HSPF"/>
    <property type="match status" value="1"/>
</dbReference>
<gene>
    <name evidence="6" type="ORF">RJ640_022843</name>
</gene>
<dbReference type="CDD" id="cd06464">
    <property type="entry name" value="ACD_sHsps-like"/>
    <property type="match status" value="1"/>
</dbReference>
<dbReference type="Pfam" id="PF00011">
    <property type="entry name" value="HSP20"/>
    <property type="match status" value="1"/>
</dbReference>
<dbReference type="Gene3D" id="2.60.40.790">
    <property type="match status" value="1"/>
</dbReference>